<evidence type="ECO:0000256" key="3">
    <source>
        <dbReference type="ARBA" id="ARBA00022692"/>
    </source>
</evidence>
<dbReference type="InterPro" id="IPR000537">
    <property type="entry name" value="UbiA_prenyltransferase"/>
</dbReference>
<feature type="transmembrane region" description="Helical" evidence="6">
    <location>
        <begin position="488"/>
        <end position="509"/>
    </location>
</feature>
<feature type="transmembrane region" description="Helical" evidence="6">
    <location>
        <begin position="414"/>
        <end position="436"/>
    </location>
</feature>
<feature type="transmembrane region" description="Helical" evidence="6">
    <location>
        <begin position="291"/>
        <end position="311"/>
    </location>
</feature>
<dbReference type="GO" id="GO:0016765">
    <property type="term" value="F:transferase activity, transferring alkyl or aryl (other than methyl) groups"/>
    <property type="evidence" value="ECO:0007669"/>
    <property type="project" value="InterPro"/>
</dbReference>
<feature type="transmembrane region" description="Helical" evidence="6">
    <location>
        <begin position="246"/>
        <end position="270"/>
    </location>
</feature>
<feature type="transmembrane region" description="Helical" evidence="6">
    <location>
        <begin position="317"/>
        <end position="335"/>
    </location>
</feature>
<protein>
    <submittedName>
        <fullName evidence="7">4-hydroxybenzoate polyprenyltransferase, mitochondrial</fullName>
    </submittedName>
</protein>
<evidence type="ECO:0000313" key="7">
    <source>
        <dbReference type="EMBL" id="GJD65729.1"/>
    </source>
</evidence>
<sequence length="510" mass="53811">MTALLAPLALADDIEAQAACPIPAVDAGLDPVPLVVDLDRTLLRTNLVHEAILAILRHDALAIFRLLGWLLGGRAAFRRRVLAHPALDVATLPVDETLLADLTVRKASGRMIVLATTLDPALAHRLAQRFSLVDGVITTGDAADSSAARAARLAEQLPQGFDYVGSAGGDLPIWAAARRAIVAEARPDLVETLRALGRPVEKIGAAAASSRARALLKGLRLHQWAKNALVAVPLVLGGRAGEPEAWLAASAAFLALGLIASATYLLNDLWDLPHDRAHWTKRNRPLASGRLSLGLALCAVAVGLTVGLGLAASVRPAVLAGVLAYLALTLAYSLALKRVPMLDALTLGSLFTMRLVIGVAAVAVVWSPWLLTFSMFLFTSLSFAKRHTELRGAVKRMRSGKLSGRGYHTADEPVVLAFGIAAGLASIVIFILYLANEAFRHAALAAPFLLWSFPPILALFMSRVWLLAGRDELNDDPVAFAIRDRTSLGLAGTAAAAFALAAFGVPGIAV</sequence>
<dbReference type="PANTHER" id="PTHR11048">
    <property type="entry name" value="PRENYLTRANSFERASES"/>
    <property type="match status" value="1"/>
</dbReference>
<dbReference type="AlphaFoldDB" id="A0AA37HH62"/>
<dbReference type="PANTHER" id="PTHR11048:SF5">
    <property type="entry name" value="DECAPRENYL-PHOSPHATE PHOSPHORIBOSYLTRANSFERASE"/>
    <property type="match status" value="1"/>
</dbReference>
<comment type="subcellular location">
    <subcellularLocation>
        <location evidence="1">Membrane</location>
        <topology evidence="1">Multi-pass membrane protein</topology>
    </subcellularLocation>
</comment>
<dbReference type="NCBIfam" id="NF006088">
    <property type="entry name" value="PRK08238.1"/>
    <property type="match status" value="1"/>
</dbReference>
<reference evidence="7" key="1">
    <citation type="journal article" date="2016" name="Front. Microbiol.">
        <title>Genome Sequence of the Piezophilic, Mesophilic Sulfate-Reducing Bacterium Desulfovibrio indicus J2T.</title>
        <authorList>
            <person name="Cao J."/>
            <person name="Maignien L."/>
            <person name="Shao Z."/>
            <person name="Alain K."/>
            <person name="Jebbar M."/>
        </authorList>
    </citation>
    <scope>NUCLEOTIDE SEQUENCE</scope>
    <source>
        <strain evidence="7">JCM 32048</strain>
    </source>
</reference>
<gene>
    <name evidence="7" type="primary">COQ2</name>
    <name evidence="7" type="ORF">MPEAHAMD_5924</name>
</gene>
<keyword evidence="2" id="KW-1003">Cell membrane</keyword>
<proteinExistence type="predicted"/>
<keyword evidence="5 6" id="KW-0472">Membrane</keyword>
<reference evidence="7" key="2">
    <citation type="submission" date="2021-08" db="EMBL/GenBank/DDBJ databases">
        <authorList>
            <person name="Tani A."/>
            <person name="Ola A."/>
            <person name="Ogura Y."/>
            <person name="Katsura K."/>
            <person name="Hayashi T."/>
        </authorList>
    </citation>
    <scope>NUCLEOTIDE SEQUENCE</scope>
    <source>
        <strain evidence="7">JCM 32048</strain>
    </source>
</reference>
<evidence type="ECO:0000256" key="6">
    <source>
        <dbReference type="SAM" id="Phobius"/>
    </source>
</evidence>
<dbReference type="CDD" id="cd13963">
    <property type="entry name" value="PT_UbiA_2"/>
    <property type="match status" value="1"/>
</dbReference>
<name>A0AA37HH62_9HYPH</name>
<dbReference type="Gene3D" id="1.10.357.140">
    <property type="entry name" value="UbiA prenyltransferase"/>
    <property type="match status" value="1"/>
</dbReference>
<dbReference type="RefSeq" id="WP_238193098.1">
    <property type="nucleotide sequence ID" value="NZ_BPQJ01000046.1"/>
</dbReference>
<evidence type="ECO:0000313" key="8">
    <source>
        <dbReference type="Proteomes" id="UP001055286"/>
    </source>
</evidence>
<accession>A0AA37HH62</accession>
<evidence type="ECO:0000256" key="4">
    <source>
        <dbReference type="ARBA" id="ARBA00022989"/>
    </source>
</evidence>
<organism evidence="7 8">
    <name type="scientific">Methylobacterium frigidaeris</name>
    <dbReference type="NCBI Taxonomy" id="2038277"/>
    <lineage>
        <taxon>Bacteria</taxon>
        <taxon>Pseudomonadati</taxon>
        <taxon>Pseudomonadota</taxon>
        <taxon>Alphaproteobacteria</taxon>
        <taxon>Hyphomicrobiales</taxon>
        <taxon>Methylobacteriaceae</taxon>
        <taxon>Methylobacterium</taxon>
    </lineage>
</organism>
<keyword evidence="3 6" id="KW-0812">Transmembrane</keyword>
<dbReference type="InterPro" id="IPR039653">
    <property type="entry name" value="Prenyltransferase"/>
</dbReference>
<feature type="transmembrane region" description="Helical" evidence="6">
    <location>
        <begin position="448"/>
        <end position="468"/>
    </location>
</feature>
<evidence type="ECO:0000256" key="1">
    <source>
        <dbReference type="ARBA" id="ARBA00004141"/>
    </source>
</evidence>
<dbReference type="InterPro" id="IPR044878">
    <property type="entry name" value="UbiA_sf"/>
</dbReference>
<evidence type="ECO:0000256" key="5">
    <source>
        <dbReference type="ARBA" id="ARBA00023136"/>
    </source>
</evidence>
<dbReference type="GO" id="GO:0005886">
    <property type="term" value="C:plasma membrane"/>
    <property type="evidence" value="ECO:0007669"/>
    <property type="project" value="TreeGrafter"/>
</dbReference>
<keyword evidence="8" id="KW-1185">Reference proteome</keyword>
<feature type="transmembrane region" description="Helical" evidence="6">
    <location>
        <begin position="355"/>
        <end position="378"/>
    </location>
</feature>
<dbReference type="Pfam" id="PF01040">
    <property type="entry name" value="UbiA"/>
    <property type="match status" value="1"/>
</dbReference>
<dbReference type="EMBL" id="BPQJ01000046">
    <property type="protein sequence ID" value="GJD65729.1"/>
    <property type="molecule type" value="Genomic_DNA"/>
</dbReference>
<evidence type="ECO:0000256" key="2">
    <source>
        <dbReference type="ARBA" id="ARBA00022475"/>
    </source>
</evidence>
<dbReference type="GO" id="GO:0009247">
    <property type="term" value="P:glycolipid biosynthetic process"/>
    <property type="evidence" value="ECO:0007669"/>
    <property type="project" value="TreeGrafter"/>
</dbReference>
<dbReference type="Proteomes" id="UP001055286">
    <property type="component" value="Unassembled WGS sequence"/>
</dbReference>
<keyword evidence="4 6" id="KW-1133">Transmembrane helix</keyword>
<comment type="caution">
    <text evidence="7">The sequence shown here is derived from an EMBL/GenBank/DDBJ whole genome shotgun (WGS) entry which is preliminary data.</text>
</comment>